<keyword evidence="2" id="KW-0812">Transmembrane</keyword>
<feature type="transmembrane region" description="Helical" evidence="2">
    <location>
        <begin position="129"/>
        <end position="150"/>
    </location>
</feature>
<dbReference type="RefSeq" id="WP_169382087.1">
    <property type="nucleotide sequence ID" value="NZ_JAAXLA010000025.1"/>
</dbReference>
<sequence>MSAQDITPAPRRGPAGRASEPPVDPRGVRFNATVTTVVLALVLISGSGWLAAAQAAVFALGAFAGLRFSPYGVLFRTLVAPRLGPPTEKEEAAPVRFSQTVGFVFATVAAVGYLTGLTTLGLIATAFALAAAFLNAAFGFCLGCEMYALIARFRARFGPGHPHNEQGATA</sequence>
<proteinExistence type="predicted"/>
<protein>
    <submittedName>
        <fullName evidence="4">DUF4395 domain-containing protein</fullName>
    </submittedName>
</protein>
<comment type="caution">
    <text evidence="4">The sequence shown here is derived from an EMBL/GenBank/DDBJ whole genome shotgun (WGS) entry which is preliminary data.</text>
</comment>
<organism evidence="4 5">
    <name type="scientific">Pseudonocardia acidicola</name>
    <dbReference type="NCBI Taxonomy" id="2724939"/>
    <lineage>
        <taxon>Bacteria</taxon>
        <taxon>Bacillati</taxon>
        <taxon>Actinomycetota</taxon>
        <taxon>Actinomycetes</taxon>
        <taxon>Pseudonocardiales</taxon>
        <taxon>Pseudonocardiaceae</taxon>
        <taxon>Pseudonocardia</taxon>
    </lineage>
</organism>
<keyword evidence="2" id="KW-1133">Transmembrane helix</keyword>
<evidence type="ECO:0000313" key="4">
    <source>
        <dbReference type="EMBL" id="NMH98642.1"/>
    </source>
</evidence>
<dbReference type="InterPro" id="IPR025508">
    <property type="entry name" value="DUF4395"/>
</dbReference>
<feature type="transmembrane region" description="Helical" evidence="2">
    <location>
        <begin position="30"/>
        <end position="51"/>
    </location>
</feature>
<dbReference type="Proteomes" id="UP000820669">
    <property type="component" value="Unassembled WGS sequence"/>
</dbReference>
<name>A0ABX1SCP4_9PSEU</name>
<accession>A0ABX1SCP4</accession>
<keyword evidence="2" id="KW-0472">Membrane</keyword>
<keyword evidence="5" id="KW-1185">Reference proteome</keyword>
<feature type="transmembrane region" description="Helical" evidence="2">
    <location>
        <begin position="100"/>
        <end position="123"/>
    </location>
</feature>
<dbReference type="EMBL" id="JAAXLA010000025">
    <property type="protein sequence ID" value="NMH98642.1"/>
    <property type="molecule type" value="Genomic_DNA"/>
</dbReference>
<dbReference type="Pfam" id="PF14340">
    <property type="entry name" value="DUF4395"/>
    <property type="match status" value="1"/>
</dbReference>
<evidence type="ECO:0000313" key="5">
    <source>
        <dbReference type="Proteomes" id="UP000820669"/>
    </source>
</evidence>
<evidence type="ECO:0000256" key="1">
    <source>
        <dbReference type="SAM" id="MobiDB-lite"/>
    </source>
</evidence>
<feature type="domain" description="DUF4395" evidence="3">
    <location>
        <begin position="23"/>
        <end position="152"/>
    </location>
</feature>
<evidence type="ECO:0000256" key="2">
    <source>
        <dbReference type="SAM" id="Phobius"/>
    </source>
</evidence>
<reference evidence="4 5" key="1">
    <citation type="submission" date="2020-04" db="EMBL/GenBank/DDBJ databases">
        <authorList>
            <person name="Klaysubun C."/>
            <person name="Duangmal K."/>
            <person name="Lipun K."/>
        </authorList>
    </citation>
    <scope>NUCLEOTIDE SEQUENCE [LARGE SCALE GENOMIC DNA]</scope>
    <source>
        <strain evidence="4 5">K10HN5</strain>
    </source>
</reference>
<evidence type="ECO:0000259" key="3">
    <source>
        <dbReference type="Pfam" id="PF14340"/>
    </source>
</evidence>
<feature type="region of interest" description="Disordered" evidence="1">
    <location>
        <begin position="1"/>
        <end position="25"/>
    </location>
</feature>
<gene>
    <name evidence="4" type="ORF">HF526_15200</name>
</gene>